<dbReference type="AlphaFoldDB" id="A0A0D7BF64"/>
<protein>
    <submittedName>
        <fullName evidence="1">Uncharacterized protein</fullName>
    </submittedName>
</protein>
<keyword evidence="2" id="KW-1185">Reference proteome</keyword>
<name>A0A0D7BF64_9AGAR</name>
<organism evidence="1 2">
    <name type="scientific">Cylindrobasidium torrendii FP15055 ss-10</name>
    <dbReference type="NCBI Taxonomy" id="1314674"/>
    <lineage>
        <taxon>Eukaryota</taxon>
        <taxon>Fungi</taxon>
        <taxon>Dikarya</taxon>
        <taxon>Basidiomycota</taxon>
        <taxon>Agaricomycotina</taxon>
        <taxon>Agaricomycetes</taxon>
        <taxon>Agaricomycetidae</taxon>
        <taxon>Agaricales</taxon>
        <taxon>Marasmiineae</taxon>
        <taxon>Physalacriaceae</taxon>
        <taxon>Cylindrobasidium</taxon>
    </lineage>
</organism>
<accession>A0A0D7BF64</accession>
<proteinExistence type="predicted"/>
<evidence type="ECO:0000313" key="1">
    <source>
        <dbReference type="EMBL" id="KIY69168.1"/>
    </source>
</evidence>
<sequence length="179" mass="20382">MTAVCDLRCIPIRISCPLYKMIDTGPSVFNIVHHNGRPFPIFVLLRCSKLAHFTLLPPWFNSALHSPLLSMIPRSHPSSPSLPCSRHMSLISTSTSVQWLPNTRKKLCPSARRMPIAPGLAWMHGTPNGRWMCEEDPNPAMSCFPSTTTLRRCLWRHRVLHPNPRKCSLPLHSHLRHCQ</sequence>
<dbReference type="EMBL" id="KN880489">
    <property type="protein sequence ID" value="KIY69168.1"/>
    <property type="molecule type" value="Genomic_DNA"/>
</dbReference>
<reference evidence="1 2" key="1">
    <citation type="journal article" date="2015" name="Fungal Genet. Biol.">
        <title>Evolution of novel wood decay mechanisms in Agaricales revealed by the genome sequences of Fistulina hepatica and Cylindrobasidium torrendii.</title>
        <authorList>
            <person name="Floudas D."/>
            <person name="Held B.W."/>
            <person name="Riley R."/>
            <person name="Nagy L.G."/>
            <person name="Koehler G."/>
            <person name="Ransdell A.S."/>
            <person name="Younus H."/>
            <person name="Chow J."/>
            <person name="Chiniquy J."/>
            <person name="Lipzen A."/>
            <person name="Tritt A."/>
            <person name="Sun H."/>
            <person name="Haridas S."/>
            <person name="LaButti K."/>
            <person name="Ohm R.A."/>
            <person name="Kues U."/>
            <person name="Blanchette R.A."/>
            <person name="Grigoriev I.V."/>
            <person name="Minto R.E."/>
            <person name="Hibbett D.S."/>
        </authorList>
    </citation>
    <scope>NUCLEOTIDE SEQUENCE [LARGE SCALE GENOMIC DNA]</scope>
    <source>
        <strain evidence="1 2">FP15055 ss-10</strain>
    </source>
</reference>
<evidence type="ECO:0000313" key="2">
    <source>
        <dbReference type="Proteomes" id="UP000054007"/>
    </source>
</evidence>
<gene>
    <name evidence="1" type="ORF">CYLTODRAFT_489180</name>
</gene>
<dbReference type="Proteomes" id="UP000054007">
    <property type="component" value="Unassembled WGS sequence"/>
</dbReference>